<evidence type="ECO:0000313" key="14">
    <source>
        <dbReference type="EMBL" id="PSR85206.1"/>
    </source>
</evidence>
<dbReference type="EMBL" id="NKQK01000029">
    <property type="protein sequence ID" value="PSR85206.1"/>
    <property type="molecule type" value="Genomic_DNA"/>
</dbReference>
<keyword evidence="6" id="KW-0805">Transcription regulation</keyword>
<keyword evidence="3" id="KW-0479">Metal-binding</keyword>
<dbReference type="SMART" id="SM00249">
    <property type="entry name" value="PHD"/>
    <property type="match status" value="1"/>
</dbReference>
<dbReference type="PROSITE" id="PS01359">
    <property type="entry name" value="ZF_PHD_1"/>
    <property type="match status" value="1"/>
</dbReference>
<dbReference type="PANTHER" id="PTHR12628">
    <property type="entry name" value="POLYCOMB-LIKE TRANSCRIPTION FACTOR"/>
    <property type="match status" value="1"/>
</dbReference>
<keyword evidence="7 14" id="KW-0238">DNA-binding</keyword>
<evidence type="ECO:0000259" key="13">
    <source>
        <dbReference type="PROSITE" id="PS50016"/>
    </source>
</evidence>
<evidence type="ECO:0000256" key="8">
    <source>
        <dbReference type="ARBA" id="ARBA00023155"/>
    </source>
</evidence>
<feature type="compositionally biased region" description="Basic residues" evidence="12">
    <location>
        <begin position="360"/>
        <end position="389"/>
    </location>
</feature>
<dbReference type="GO" id="GO:0043565">
    <property type="term" value="F:sequence-specific DNA binding"/>
    <property type="evidence" value="ECO:0007669"/>
    <property type="project" value="UniProtKB-ARBA"/>
</dbReference>
<evidence type="ECO:0000256" key="3">
    <source>
        <dbReference type="ARBA" id="ARBA00022723"/>
    </source>
</evidence>
<evidence type="ECO:0000256" key="11">
    <source>
        <dbReference type="PROSITE-ProRule" id="PRU00146"/>
    </source>
</evidence>
<dbReference type="CDD" id="cd15504">
    <property type="entry name" value="PHD_PRHA_like"/>
    <property type="match status" value="1"/>
</dbReference>
<gene>
    <name evidence="14" type="ORF">CEY00_Acc33190</name>
</gene>
<dbReference type="InterPro" id="IPR001965">
    <property type="entry name" value="Znf_PHD"/>
</dbReference>
<evidence type="ECO:0000313" key="15">
    <source>
        <dbReference type="Proteomes" id="UP000241394"/>
    </source>
</evidence>
<dbReference type="InterPro" id="IPR045876">
    <property type="entry name" value="PRHA-like_PHD-finger"/>
</dbReference>
<dbReference type="FunCoup" id="A0A2R6P4K9">
    <property type="interactions" value="1807"/>
</dbReference>
<evidence type="ECO:0000256" key="6">
    <source>
        <dbReference type="ARBA" id="ARBA00023015"/>
    </source>
</evidence>
<dbReference type="InterPro" id="IPR011011">
    <property type="entry name" value="Znf_FYVE_PHD"/>
</dbReference>
<dbReference type="GO" id="GO:0005634">
    <property type="term" value="C:nucleus"/>
    <property type="evidence" value="ECO:0007669"/>
    <property type="project" value="UniProtKB-SubCell"/>
</dbReference>
<feature type="region of interest" description="Disordered" evidence="12">
    <location>
        <begin position="193"/>
        <end position="238"/>
    </location>
</feature>
<comment type="similarity">
    <text evidence="2">Belongs to the PHD-associated homeobox family.</text>
</comment>
<feature type="non-terminal residue" evidence="14">
    <location>
        <position position="446"/>
    </location>
</feature>
<reference evidence="14 15" key="1">
    <citation type="submission" date="2017-07" db="EMBL/GenBank/DDBJ databases">
        <title>An improved, manually edited Actinidia chinensis var. chinensis (kiwifruit) genome highlights the challenges associated with draft genomes and gene prediction in plants.</title>
        <authorList>
            <person name="Pilkington S."/>
            <person name="Crowhurst R."/>
            <person name="Hilario E."/>
            <person name="Nardozza S."/>
            <person name="Fraser L."/>
            <person name="Peng Y."/>
            <person name="Gunaseelan K."/>
            <person name="Simpson R."/>
            <person name="Tahir J."/>
            <person name="Deroles S."/>
            <person name="Templeton K."/>
            <person name="Luo Z."/>
            <person name="Davy M."/>
            <person name="Cheng C."/>
            <person name="Mcneilage M."/>
            <person name="Scaglione D."/>
            <person name="Liu Y."/>
            <person name="Zhang Q."/>
            <person name="Datson P."/>
            <person name="De Silva N."/>
            <person name="Gardiner S."/>
            <person name="Bassett H."/>
            <person name="Chagne D."/>
            <person name="Mccallum J."/>
            <person name="Dzierzon H."/>
            <person name="Deng C."/>
            <person name="Wang Y.-Y."/>
            <person name="Barron N."/>
            <person name="Manako K."/>
            <person name="Bowen J."/>
            <person name="Foster T."/>
            <person name="Erridge Z."/>
            <person name="Tiffin H."/>
            <person name="Waite C."/>
            <person name="Davies K."/>
            <person name="Grierson E."/>
            <person name="Laing W."/>
            <person name="Kirk R."/>
            <person name="Chen X."/>
            <person name="Wood M."/>
            <person name="Montefiori M."/>
            <person name="Brummell D."/>
            <person name="Schwinn K."/>
            <person name="Catanach A."/>
            <person name="Fullerton C."/>
            <person name="Li D."/>
            <person name="Meiyalaghan S."/>
            <person name="Nieuwenhuizen N."/>
            <person name="Read N."/>
            <person name="Prakash R."/>
            <person name="Hunter D."/>
            <person name="Zhang H."/>
            <person name="Mckenzie M."/>
            <person name="Knabel M."/>
            <person name="Harris A."/>
            <person name="Allan A."/>
            <person name="Chen A."/>
            <person name="Janssen B."/>
            <person name="Plunkett B."/>
            <person name="Dwamena C."/>
            <person name="Voogd C."/>
            <person name="Leif D."/>
            <person name="Lafferty D."/>
            <person name="Souleyre E."/>
            <person name="Varkonyi-Gasic E."/>
            <person name="Gambi F."/>
            <person name="Hanley J."/>
            <person name="Yao J.-L."/>
            <person name="Cheung J."/>
            <person name="David K."/>
            <person name="Warren B."/>
            <person name="Marsh K."/>
            <person name="Snowden K."/>
            <person name="Lin-Wang K."/>
            <person name="Brian L."/>
            <person name="Martinez-Sanchez M."/>
            <person name="Wang M."/>
            <person name="Ileperuma N."/>
            <person name="Macnee N."/>
            <person name="Campin R."/>
            <person name="Mcatee P."/>
            <person name="Drummond R."/>
            <person name="Espley R."/>
            <person name="Ireland H."/>
            <person name="Wu R."/>
            <person name="Atkinson R."/>
            <person name="Karunairetnam S."/>
            <person name="Bulley S."/>
            <person name="Chunkath S."/>
            <person name="Hanley Z."/>
            <person name="Storey R."/>
            <person name="Thrimawithana A."/>
            <person name="Thomson S."/>
            <person name="David C."/>
            <person name="Testolin R."/>
        </authorList>
    </citation>
    <scope>NUCLEOTIDE SEQUENCE [LARGE SCALE GENOMIC DNA]</scope>
    <source>
        <strain evidence="15">cv. Red5</strain>
        <tissue evidence="14">Young leaf</tissue>
    </source>
</reference>
<dbReference type="InterPro" id="IPR019787">
    <property type="entry name" value="Znf_PHD-finger"/>
</dbReference>
<accession>A0A2R6P4K9</accession>
<dbReference type="GO" id="GO:0006355">
    <property type="term" value="P:regulation of DNA-templated transcription"/>
    <property type="evidence" value="ECO:0007669"/>
    <property type="project" value="UniProtKB-ARBA"/>
</dbReference>
<dbReference type="AlphaFoldDB" id="A0A2R6P4K9"/>
<dbReference type="Gramene" id="PSR85206">
    <property type="protein sequence ID" value="PSR85206"/>
    <property type="gene ID" value="CEY00_Acc33190"/>
</dbReference>
<dbReference type="Pfam" id="PF00628">
    <property type="entry name" value="PHD"/>
    <property type="match status" value="1"/>
</dbReference>
<evidence type="ECO:0000256" key="7">
    <source>
        <dbReference type="ARBA" id="ARBA00023125"/>
    </source>
</evidence>
<dbReference type="GO" id="GO:0045814">
    <property type="term" value="P:negative regulation of gene expression, epigenetic"/>
    <property type="evidence" value="ECO:0007669"/>
    <property type="project" value="TreeGrafter"/>
</dbReference>
<protein>
    <submittedName>
        <fullName evidence="14">Pathogenesis-related homeodomain protein</fullName>
    </submittedName>
</protein>
<dbReference type="InterPro" id="IPR019786">
    <property type="entry name" value="Zinc_finger_PHD-type_CS"/>
</dbReference>
<evidence type="ECO:0000256" key="5">
    <source>
        <dbReference type="ARBA" id="ARBA00022833"/>
    </source>
</evidence>
<dbReference type="STRING" id="1590841.A0A2R6P4K9"/>
<evidence type="ECO:0000256" key="10">
    <source>
        <dbReference type="ARBA" id="ARBA00023242"/>
    </source>
</evidence>
<dbReference type="SUPFAM" id="SSF57903">
    <property type="entry name" value="FYVE/PHD zinc finger"/>
    <property type="match status" value="1"/>
</dbReference>
<dbReference type="PROSITE" id="PS50016">
    <property type="entry name" value="ZF_PHD_2"/>
    <property type="match status" value="1"/>
</dbReference>
<dbReference type="Proteomes" id="UP000241394">
    <property type="component" value="Chromosome LG29"/>
</dbReference>
<dbReference type="GO" id="GO:0008270">
    <property type="term" value="F:zinc ion binding"/>
    <property type="evidence" value="ECO:0007669"/>
    <property type="project" value="UniProtKB-KW"/>
</dbReference>
<dbReference type="PANTHER" id="PTHR12628:SF10">
    <property type="entry name" value="HOMEOBOX DOMAIN-CONTAINING PROTEIN"/>
    <property type="match status" value="1"/>
</dbReference>
<dbReference type="GO" id="GO:0003682">
    <property type="term" value="F:chromatin binding"/>
    <property type="evidence" value="ECO:0007669"/>
    <property type="project" value="TreeGrafter"/>
</dbReference>
<reference evidence="15" key="2">
    <citation type="journal article" date="2018" name="BMC Genomics">
        <title>A manually annotated Actinidia chinensis var. chinensis (kiwifruit) genome highlights the challenges associated with draft genomes and gene prediction in plants.</title>
        <authorList>
            <person name="Pilkington S.M."/>
            <person name="Crowhurst R."/>
            <person name="Hilario E."/>
            <person name="Nardozza S."/>
            <person name="Fraser L."/>
            <person name="Peng Y."/>
            <person name="Gunaseelan K."/>
            <person name="Simpson R."/>
            <person name="Tahir J."/>
            <person name="Deroles S.C."/>
            <person name="Templeton K."/>
            <person name="Luo Z."/>
            <person name="Davy M."/>
            <person name="Cheng C."/>
            <person name="McNeilage M."/>
            <person name="Scaglione D."/>
            <person name="Liu Y."/>
            <person name="Zhang Q."/>
            <person name="Datson P."/>
            <person name="De Silva N."/>
            <person name="Gardiner S.E."/>
            <person name="Bassett H."/>
            <person name="Chagne D."/>
            <person name="McCallum J."/>
            <person name="Dzierzon H."/>
            <person name="Deng C."/>
            <person name="Wang Y.Y."/>
            <person name="Barron L."/>
            <person name="Manako K."/>
            <person name="Bowen J."/>
            <person name="Foster T.M."/>
            <person name="Erridge Z.A."/>
            <person name="Tiffin H."/>
            <person name="Waite C.N."/>
            <person name="Davies K.M."/>
            <person name="Grierson E.P."/>
            <person name="Laing W.A."/>
            <person name="Kirk R."/>
            <person name="Chen X."/>
            <person name="Wood M."/>
            <person name="Montefiori M."/>
            <person name="Brummell D.A."/>
            <person name="Schwinn K.E."/>
            <person name="Catanach A."/>
            <person name="Fullerton C."/>
            <person name="Li D."/>
            <person name="Meiyalaghan S."/>
            <person name="Nieuwenhuizen N."/>
            <person name="Read N."/>
            <person name="Prakash R."/>
            <person name="Hunter D."/>
            <person name="Zhang H."/>
            <person name="McKenzie M."/>
            <person name="Knabel M."/>
            <person name="Harris A."/>
            <person name="Allan A.C."/>
            <person name="Gleave A."/>
            <person name="Chen A."/>
            <person name="Janssen B.J."/>
            <person name="Plunkett B."/>
            <person name="Ampomah-Dwamena C."/>
            <person name="Voogd C."/>
            <person name="Leif D."/>
            <person name="Lafferty D."/>
            <person name="Souleyre E.J.F."/>
            <person name="Varkonyi-Gasic E."/>
            <person name="Gambi F."/>
            <person name="Hanley J."/>
            <person name="Yao J.L."/>
            <person name="Cheung J."/>
            <person name="David K.M."/>
            <person name="Warren B."/>
            <person name="Marsh K."/>
            <person name="Snowden K.C."/>
            <person name="Lin-Wang K."/>
            <person name="Brian L."/>
            <person name="Martinez-Sanchez M."/>
            <person name="Wang M."/>
            <person name="Ileperuma N."/>
            <person name="Macnee N."/>
            <person name="Campin R."/>
            <person name="McAtee P."/>
            <person name="Drummond R.S.M."/>
            <person name="Espley R.V."/>
            <person name="Ireland H.S."/>
            <person name="Wu R."/>
            <person name="Atkinson R.G."/>
            <person name="Karunairetnam S."/>
            <person name="Bulley S."/>
            <person name="Chunkath S."/>
            <person name="Hanley Z."/>
            <person name="Storey R."/>
            <person name="Thrimawithana A.H."/>
            <person name="Thomson S."/>
            <person name="David C."/>
            <person name="Testolin R."/>
            <person name="Huang H."/>
            <person name="Hellens R.P."/>
            <person name="Schaffer R.J."/>
        </authorList>
    </citation>
    <scope>NUCLEOTIDE SEQUENCE [LARGE SCALE GENOMIC DNA]</scope>
    <source>
        <strain evidence="15">cv. Red5</strain>
    </source>
</reference>
<dbReference type="InterPro" id="IPR013083">
    <property type="entry name" value="Znf_RING/FYVE/PHD"/>
</dbReference>
<dbReference type="GO" id="GO:0010557">
    <property type="term" value="P:positive regulation of macromolecule biosynthetic process"/>
    <property type="evidence" value="ECO:0007669"/>
    <property type="project" value="UniProtKB-ARBA"/>
</dbReference>
<keyword evidence="8 14" id="KW-0371">Homeobox</keyword>
<keyword evidence="10" id="KW-0539">Nucleus</keyword>
<feature type="region of interest" description="Disordered" evidence="12">
    <location>
        <begin position="323"/>
        <end position="389"/>
    </location>
</feature>
<evidence type="ECO:0000256" key="9">
    <source>
        <dbReference type="ARBA" id="ARBA00023163"/>
    </source>
</evidence>
<name>A0A2R6P4K9_ACTCC</name>
<feature type="domain" description="PHD-type" evidence="13">
    <location>
        <begin position="99"/>
        <end position="156"/>
    </location>
</feature>
<evidence type="ECO:0000256" key="4">
    <source>
        <dbReference type="ARBA" id="ARBA00022771"/>
    </source>
</evidence>
<comment type="subcellular location">
    <subcellularLocation>
        <location evidence="1">Nucleus</location>
    </subcellularLocation>
</comment>
<dbReference type="FunFam" id="3.30.40.10:FF:000270">
    <property type="entry name" value="pathogenesis-related homeodomain protein-like"/>
    <property type="match status" value="1"/>
</dbReference>
<keyword evidence="15" id="KW-1185">Reference proteome</keyword>
<feature type="compositionally biased region" description="Acidic residues" evidence="12">
    <location>
        <begin position="197"/>
        <end position="211"/>
    </location>
</feature>
<evidence type="ECO:0000256" key="2">
    <source>
        <dbReference type="ARBA" id="ARBA00007427"/>
    </source>
</evidence>
<keyword evidence="5" id="KW-0862">Zinc</keyword>
<dbReference type="InParanoid" id="A0A2R6P4K9"/>
<evidence type="ECO:0000256" key="12">
    <source>
        <dbReference type="SAM" id="MobiDB-lite"/>
    </source>
</evidence>
<proteinExistence type="inferred from homology"/>
<evidence type="ECO:0000256" key="1">
    <source>
        <dbReference type="ARBA" id="ARBA00004123"/>
    </source>
</evidence>
<feature type="compositionally biased region" description="Basic and acidic residues" evidence="12">
    <location>
        <begin position="323"/>
        <end position="343"/>
    </location>
</feature>
<dbReference type="OrthoDB" id="1903104at2759"/>
<sequence length="446" mass="51236">MQRDNTELDEPSRLQRRTRYLLIKMKSKQNLIDAYSEEGWKGQSREKIKPEKELQIAKKQILKCKLGIRDAIRQLDFLSSVGHIEDSAIAPDGSVHHEHIICAKCKLREAFPDNDILLCDGTCNCAFHPKCLDPPLLTENIPPGDQGWFCKFCECKMEILESVNAHLGTHFSEDSRWEDIFKEEAVLPDGGGALLDQEQEWPSDDSEDADYDPEKNENGCSYRRAGSEADDSDDASSSRNLWSLEDEVFSESGRSSKRSKGVWGWNTSFESYIAVDFDETTDNEILNGPRQRTAVDYKKLYAVNKWFKNACYIALKSRKEDEAKQIHNPKFNKESRKKGKDEAADSLASKDISSATPVHSPKHLKSANRRKNWHSLTRPSKKRKHKRSLLNRNKADVDFDDDVSLEEKGGYFILVDQICKENKEKLKESSFLLFGFKRKIQRCRNF</sequence>
<keyword evidence="4 11" id="KW-0863">Zinc-finger</keyword>
<dbReference type="Gene3D" id="3.30.40.10">
    <property type="entry name" value="Zinc/RING finger domain, C3HC4 (zinc finger)"/>
    <property type="match status" value="1"/>
</dbReference>
<organism evidence="14 15">
    <name type="scientific">Actinidia chinensis var. chinensis</name>
    <name type="common">Chinese soft-hair kiwi</name>
    <dbReference type="NCBI Taxonomy" id="1590841"/>
    <lineage>
        <taxon>Eukaryota</taxon>
        <taxon>Viridiplantae</taxon>
        <taxon>Streptophyta</taxon>
        <taxon>Embryophyta</taxon>
        <taxon>Tracheophyta</taxon>
        <taxon>Spermatophyta</taxon>
        <taxon>Magnoliopsida</taxon>
        <taxon>eudicotyledons</taxon>
        <taxon>Gunneridae</taxon>
        <taxon>Pentapetalae</taxon>
        <taxon>asterids</taxon>
        <taxon>Ericales</taxon>
        <taxon>Actinidiaceae</taxon>
        <taxon>Actinidia</taxon>
    </lineage>
</organism>
<keyword evidence="9" id="KW-0804">Transcription</keyword>
<comment type="caution">
    <text evidence="14">The sequence shown here is derived from an EMBL/GenBank/DDBJ whole genome shotgun (WGS) entry which is preliminary data.</text>
</comment>